<keyword evidence="11" id="KW-1185">Reference proteome</keyword>
<evidence type="ECO:0000256" key="4">
    <source>
        <dbReference type="ARBA" id="ARBA00022759"/>
    </source>
</evidence>
<dbReference type="InterPro" id="IPR012337">
    <property type="entry name" value="RNaseH-like_sf"/>
</dbReference>
<reference evidence="10" key="1">
    <citation type="submission" date="2021-02" db="EMBL/GenBank/DDBJ databases">
        <authorList>
            <person name="Nowell W R."/>
        </authorList>
    </citation>
    <scope>NUCLEOTIDE SEQUENCE</scope>
    <source>
        <strain evidence="10">Ploen Becks lab</strain>
    </source>
</reference>
<dbReference type="GO" id="GO:0035613">
    <property type="term" value="F:RNA stem-loop binding"/>
    <property type="evidence" value="ECO:0007669"/>
    <property type="project" value="TreeGrafter"/>
</dbReference>
<dbReference type="EMBL" id="CAJNOC010000376">
    <property type="protein sequence ID" value="CAF0752405.1"/>
    <property type="molecule type" value="Genomic_DNA"/>
</dbReference>
<dbReference type="PANTHER" id="PTHR41694">
    <property type="entry name" value="ENDOGENOUS RETROVIRUS GROUP K MEMBER POL PROTEIN"/>
    <property type="match status" value="1"/>
</dbReference>
<evidence type="ECO:0000256" key="6">
    <source>
        <dbReference type="ARBA" id="ARBA00022918"/>
    </source>
</evidence>
<evidence type="ECO:0000256" key="5">
    <source>
        <dbReference type="ARBA" id="ARBA00022801"/>
    </source>
</evidence>
<keyword evidence="6" id="KW-0695">RNA-directed DNA polymerase</keyword>
<dbReference type="InterPro" id="IPR036397">
    <property type="entry name" value="RNaseH_sf"/>
</dbReference>
<evidence type="ECO:0000256" key="7">
    <source>
        <dbReference type="SAM" id="MobiDB-lite"/>
    </source>
</evidence>
<dbReference type="Gene3D" id="3.30.420.10">
    <property type="entry name" value="Ribonuclease H-like superfamily/Ribonuclease H"/>
    <property type="match status" value="1"/>
</dbReference>
<feature type="chain" id="PRO_5032768480" description="Integrase catalytic domain-containing protein" evidence="8">
    <location>
        <begin position="24"/>
        <end position="264"/>
    </location>
</feature>
<dbReference type="InterPro" id="IPR001584">
    <property type="entry name" value="Integrase_cat-core"/>
</dbReference>
<gene>
    <name evidence="10" type="ORF">OXX778_LOCUS3988</name>
</gene>
<evidence type="ECO:0000256" key="1">
    <source>
        <dbReference type="ARBA" id="ARBA00022679"/>
    </source>
</evidence>
<keyword evidence="8" id="KW-0732">Signal</keyword>
<evidence type="ECO:0000313" key="10">
    <source>
        <dbReference type="EMBL" id="CAF0752405.1"/>
    </source>
</evidence>
<accession>A0A813PAT7</accession>
<evidence type="ECO:0000313" key="11">
    <source>
        <dbReference type="Proteomes" id="UP000663879"/>
    </source>
</evidence>
<proteinExistence type="predicted"/>
<keyword evidence="2" id="KW-0548">Nucleotidyltransferase</keyword>
<protein>
    <recommendedName>
        <fullName evidence="9">Integrase catalytic domain-containing protein</fullName>
    </recommendedName>
</protein>
<dbReference type="GO" id="GO:0015074">
    <property type="term" value="P:DNA integration"/>
    <property type="evidence" value="ECO:0007669"/>
    <property type="project" value="InterPro"/>
</dbReference>
<evidence type="ECO:0000256" key="2">
    <source>
        <dbReference type="ARBA" id="ARBA00022695"/>
    </source>
</evidence>
<name>A0A813PAT7_9BILA</name>
<keyword evidence="3" id="KW-0540">Nuclease</keyword>
<dbReference type="PROSITE" id="PS50994">
    <property type="entry name" value="INTEGRASE"/>
    <property type="match status" value="1"/>
</dbReference>
<keyword evidence="4" id="KW-0255">Endonuclease</keyword>
<dbReference type="PANTHER" id="PTHR41694:SF3">
    <property type="entry name" value="RNA-DIRECTED DNA POLYMERASE-RELATED"/>
    <property type="match status" value="1"/>
</dbReference>
<dbReference type="GO" id="GO:0016787">
    <property type="term" value="F:hydrolase activity"/>
    <property type="evidence" value="ECO:0007669"/>
    <property type="project" value="UniProtKB-KW"/>
</dbReference>
<dbReference type="GO" id="GO:0004519">
    <property type="term" value="F:endonuclease activity"/>
    <property type="evidence" value="ECO:0007669"/>
    <property type="project" value="UniProtKB-KW"/>
</dbReference>
<organism evidence="10 11">
    <name type="scientific">Brachionus calyciflorus</name>
    <dbReference type="NCBI Taxonomy" id="104777"/>
    <lineage>
        <taxon>Eukaryota</taxon>
        <taxon>Metazoa</taxon>
        <taxon>Spiralia</taxon>
        <taxon>Gnathifera</taxon>
        <taxon>Rotifera</taxon>
        <taxon>Eurotatoria</taxon>
        <taxon>Monogononta</taxon>
        <taxon>Pseudotrocha</taxon>
        <taxon>Ploima</taxon>
        <taxon>Brachionidae</taxon>
        <taxon>Brachionus</taxon>
    </lineage>
</organism>
<dbReference type="SUPFAM" id="SSF53098">
    <property type="entry name" value="Ribonuclease H-like"/>
    <property type="match status" value="1"/>
</dbReference>
<dbReference type="GO" id="GO:0003964">
    <property type="term" value="F:RNA-directed DNA polymerase activity"/>
    <property type="evidence" value="ECO:0007669"/>
    <property type="project" value="UniProtKB-KW"/>
</dbReference>
<evidence type="ECO:0000259" key="9">
    <source>
        <dbReference type="PROSITE" id="PS50994"/>
    </source>
</evidence>
<dbReference type="AlphaFoldDB" id="A0A813PAT7"/>
<feature type="region of interest" description="Disordered" evidence="7">
    <location>
        <begin position="26"/>
        <end position="51"/>
    </location>
</feature>
<comment type="caution">
    <text evidence="10">The sequence shown here is derived from an EMBL/GenBank/DDBJ whole genome shotgun (WGS) entry which is preliminary data.</text>
</comment>
<keyword evidence="1" id="KW-0808">Transferase</keyword>
<evidence type="ECO:0000256" key="3">
    <source>
        <dbReference type="ARBA" id="ARBA00022722"/>
    </source>
</evidence>
<feature type="domain" description="Integrase catalytic" evidence="9">
    <location>
        <begin position="142"/>
        <end position="264"/>
    </location>
</feature>
<keyword evidence="5" id="KW-0378">Hydrolase</keyword>
<feature type="signal peptide" evidence="8">
    <location>
        <begin position="1"/>
        <end position="23"/>
    </location>
</feature>
<dbReference type="Proteomes" id="UP000663879">
    <property type="component" value="Unassembled WGS sequence"/>
</dbReference>
<sequence length="264" mass="29729">MRKILVILLCLLVIITTLENVESRRLSNSRKEKKEKKEKKEEKSDNEEEEDITEDLKNLELNATLSCFKCSGPSCIEASVKCNPGDICWKGKTVNGLYKGCASRLCNPVDIYSNVSLFTANICCIKDNCCARTRIKKGSKNVIVKPIKSTDFGNRGQIDLIDIRSLPDGGWFWILQDQDHTTKFCILRPLRCKEARGVAVELINIFSILGCPEILQSDNGKEFVAKIIKELKLLWPDLKIVNGRARHPQSQGSVERANGDLKQC</sequence>
<dbReference type="OrthoDB" id="2499658at2759"/>
<evidence type="ECO:0000256" key="8">
    <source>
        <dbReference type="SAM" id="SignalP"/>
    </source>
</evidence>